<feature type="compositionally biased region" description="Basic residues" evidence="10">
    <location>
        <begin position="1864"/>
        <end position="1880"/>
    </location>
</feature>
<dbReference type="RefSeq" id="XP_013409604.1">
    <property type="nucleotide sequence ID" value="XM_013554150.1"/>
</dbReference>
<feature type="repeat" description="CSPG" evidence="9">
    <location>
        <begin position="857"/>
        <end position="949"/>
    </location>
</feature>
<dbReference type="SMART" id="SM00034">
    <property type="entry name" value="CLECT"/>
    <property type="match status" value="1"/>
</dbReference>
<dbReference type="RefSeq" id="XP_013409603.1">
    <property type="nucleotide sequence ID" value="XM_013554149.1"/>
</dbReference>
<evidence type="ECO:0000256" key="1">
    <source>
        <dbReference type="ARBA" id="ARBA00005529"/>
    </source>
</evidence>
<protein>
    <submittedName>
        <fullName evidence="14 15">FRAS1-related extracellular matrix protein 1 isoform X1</fullName>
    </submittedName>
    <submittedName>
        <fullName evidence="16 17">FRAS1-related extracellular matrix protein 1 isoform X2</fullName>
    </submittedName>
</protein>
<dbReference type="SUPFAM" id="SSF56436">
    <property type="entry name" value="C-type lectin-like"/>
    <property type="match status" value="1"/>
</dbReference>
<dbReference type="GO" id="GO:0007154">
    <property type="term" value="P:cell communication"/>
    <property type="evidence" value="ECO:0007669"/>
    <property type="project" value="InterPro"/>
</dbReference>
<evidence type="ECO:0000313" key="17">
    <source>
        <dbReference type="RefSeq" id="XP_013409604.1"/>
    </source>
</evidence>
<reference evidence="14 15" key="1">
    <citation type="submission" date="2025-04" db="UniProtKB">
        <authorList>
            <consortium name="RefSeq"/>
        </authorList>
    </citation>
    <scope>IDENTIFICATION</scope>
    <source>
        <tissue evidence="14 15">Gonads</tissue>
    </source>
</reference>
<feature type="signal peptide" evidence="11">
    <location>
        <begin position="1"/>
        <end position="16"/>
    </location>
</feature>
<dbReference type="GO" id="GO:0009653">
    <property type="term" value="P:anatomical structure morphogenesis"/>
    <property type="evidence" value="ECO:0007669"/>
    <property type="project" value="TreeGrafter"/>
</dbReference>
<dbReference type="RefSeq" id="XP_013409602.1">
    <property type="nucleotide sequence ID" value="XM_013554148.1"/>
</dbReference>
<keyword evidence="5" id="KW-0106">Calcium</keyword>
<feature type="repeat" description="CSPG" evidence="9">
    <location>
        <begin position="975"/>
        <end position="1077"/>
    </location>
</feature>
<feature type="chain" id="PRO_5014545928" evidence="11">
    <location>
        <begin position="17"/>
        <end position="2075"/>
    </location>
</feature>
<feature type="domain" description="C-type lectin" evidence="12">
    <location>
        <begin position="1950"/>
        <end position="2056"/>
    </location>
</feature>
<dbReference type="GeneID" id="106173139"/>
<dbReference type="Proteomes" id="UP000085678">
    <property type="component" value="Unplaced"/>
</dbReference>
<evidence type="ECO:0000313" key="15">
    <source>
        <dbReference type="RefSeq" id="XP_013409602.1"/>
    </source>
</evidence>
<dbReference type="Pfam" id="PF19309">
    <property type="entry name" value="Frem_N"/>
    <property type="match status" value="1"/>
</dbReference>
<dbReference type="InterPro" id="IPR016187">
    <property type="entry name" value="CTDL_fold"/>
</dbReference>
<dbReference type="GO" id="GO:0007155">
    <property type="term" value="P:cell adhesion"/>
    <property type="evidence" value="ECO:0007669"/>
    <property type="project" value="UniProtKB-KW"/>
</dbReference>
<evidence type="ECO:0000313" key="13">
    <source>
        <dbReference type="Proteomes" id="UP000085678"/>
    </source>
</evidence>
<evidence type="ECO:0000256" key="8">
    <source>
        <dbReference type="ARBA" id="ARBA00023180"/>
    </source>
</evidence>
<dbReference type="OrthoDB" id="430044at2759"/>
<feature type="repeat" description="CSPG" evidence="9">
    <location>
        <begin position="1337"/>
        <end position="1429"/>
    </location>
</feature>
<dbReference type="RefSeq" id="XP_013409601.1">
    <property type="nucleotide sequence ID" value="XM_013554147.1"/>
</dbReference>
<feature type="repeat" description="CSPG" evidence="9">
    <location>
        <begin position="259"/>
        <end position="355"/>
    </location>
</feature>
<dbReference type="Gene3D" id="3.10.100.10">
    <property type="entry name" value="Mannose-Binding Protein A, subunit A"/>
    <property type="match status" value="1"/>
</dbReference>
<dbReference type="PROSITE" id="PS50041">
    <property type="entry name" value="C_TYPE_LECTIN_2"/>
    <property type="match status" value="1"/>
</dbReference>
<feature type="repeat" description="CSPG" evidence="9">
    <location>
        <begin position="609"/>
        <end position="721"/>
    </location>
</feature>
<dbReference type="SMART" id="SM00237">
    <property type="entry name" value="Calx_beta"/>
    <property type="match status" value="1"/>
</dbReference>
<evidence type="ECO:0000256" key="10">
    <source>
        <dbReference type="SAM" id="MobiDB-lite"/>
    </source>
</evidence>
<dbReference type="PANTHER" id="PTHR45739">
    <property type="entry name" value="MATRIX PROTEIN, PUTATIVE-RELATED"/>
    <property type="match status" value="1"/>
</dbReference>
<dbReference type="KEGG" id="lak:106173139"/>
<dbReference type="GO" id="GO:0046872">
    <property type="term" value="F:metal ion binding"/>
    <property type="evidence" value="ECO:0007669"/>
    <property type="project" value="UniProtKB-KW"/>
</dbReference>
<dbReference type="InterPro" id="IPR003644">
    <property type="entry name" value="Calx_beta"/>
</dbReference>
<evidence type="ECO:0000256" key="6">
    <source>
        <dbReference type="ARBA" id="ARBA00022889"/>
    </source>
</evidence>
<name>A0A1S3JGX1_LINAN</name>
<evidence type="ECO:0000256" key="2">
    <source>
        <dbReference type="ARBA" id="ARBA00022723"/>
    </source>
</evidence>
<evidence type="ECO:0000313" key="16">
    <source>
        <dbReference type="RefSeq" id="XP_013409603.1"/>
    </source>
</evidence>
<evidence type="ECO:0000313" key="14">
    <source>
        <dbReference type="RefSeq" id="XP_013409601.1"/>
    </source>
</evidence>
<keyword evidence="3 11" id="KW-0732">Signal</keyword>
<dbReference type="PROSITE" id="PS51854">
    <property type="entry name" value="CSPG"/>
    <property type="match status" value="12"/>
</dbReference>
<organism evidence="13 16">
    <name type="scientific">Lingula anatina</name>
    <name type="common">Brachiopod</name>
    <name type="synonym">Lingula unguis</name>
    <dbReference type="NCBI Taxonomy" id="7574"/>
    <lineage>
        <taxon>Eukaryota</taxon>
        <taxon>Metazoa</taxon>
        <taxon>Spiralia</taxon>
        <taxon>Lophotrochozoa</taxon>
        <taxon>Brachiopoda</taxon>
        <taxon>Linguliformea</taxon>
        <taxon>Lingulata</taxon>
        <taxon>Lingulida</taxon>
        <taxon>Linguloidea</taxon>
        <taxon>Lingulidae</taxon>
        <taxon>Lingula</taxon>
    </lineage>
</organism>
<keyword evidence="8" id="KW-0325">Glycoprotein</keyword>
<keyword evidence="7" id="KW-1015">Disulfide bond</keyword>
<evidence type="ECO:0000256" key="3">
    <source>
        <dbReference type="ARBA" id="ARBA00022729"/>
    </source>
</evidence>
<dbReference type="Pfam" id="PF00059">
    <property type="entry name" value="Lectin_C"/>
    <property type="match status" value="1"/>
</dbReference>
<dbReference type="Pfam" id="PF16184">
    <property type="entry name" value="Cadherin_3"/>
    <property type="match status" value="12"/>
</dbReference>
<dbReference type="OMA" id="DIGPHLQ"/>
<accession>A0A1S3JGX1</accession>
<keyword evidence="4" id="KW-0677">Repeat</keyword>
<evidence type="ECO:0000259" key="12">
    <source>
        <dbReference type="PROSITE" id="PS50041"/>
    </source>
</evidence>
<feature type="repeat" description="CSPG" evidence="9">
    <location>
        <begin position="1098"/>
        <end position="1197"/>
    </location>
</feature>
<dbReference type="Gene3D" id="2.60.40.2030">
    <property type="match status" value="1"/>
</dbReference>
<feature type="region of interest" description="Disordered" evidence="10">
    <location>
        <begin position="1859"/>
        <end position="1891"/>
    </location>
</feature>
<dbReference type="GO" id="GO:0016020">
    <property type="term" value="C:membrane"/>
    <property type="evidence" value="ECO:0007669"/>
    <property type="project" value="InterPro"/>
</dbReference>
<comment type="similarity">
    <text evidence="1">Belongs to the FRAS1 family.</text>
</comment>
<feature type="repeat" description="CSPG" evidence="9">
    <location>
        <begin position="1451"/>
        <end position="1540"/>
    </location>
</feature>
<proteinExistence type="inferred from homology"/>
<evidence type="ECO:0000256" key="5">
    <source>
        <dbReference type="ARBA" id="ARBA00022837"/>
    </source>
</evidence>
<evidence type="ECO:0000256" key="11">
    <source>
        <dbReference type="SAM" id="SignalP"/>
    </source>
</evidence>
<dbReference type="InterPro" id="IPR045658">
    <property type="entry name" value="FRAS1-rel_N"/>
</dbReference>
<feature type="repeat" description="CSPG" evidence="9">
    <location>
        <begin position="1218"/>
        <end position="1316"/>
    </location>
</feature>
<dbReference type="InterPro" id="IPR038081">
    <property type="entry name" value="CalX-like_sf"/>
</dbReference>
<evidence type="ECO:0000256" key="7">
    <source>
        <dbReference type="ARBA" id="ARBA00023157"/>
    </source>
</evidence>
<feature type="repeat" description="CSPG" evidence="9">
    <location>
        <begin position="380"/>
        <end position="467"/>
    </location>
</feature>
<evidence type="ECO:0000256" key="9">
    <source>
        <dbReference type="PROSITE-ProRule" id="PRU01201"/>
    </source>
</evidence>
<feature type="repeat" description="CSPG" evidence="9">
    <location>
        <begin position="488"/>
        <end position="582"/>
    </location>
</feature>
<dbReference type="InterPro" id="IPR001304">
    <property type="entry name" value="C-type_lectin-like"/>
</dbReference>
<dbReference type="PANTHER" id="PTHR45739:SF11">
    <property type="entry name" value="FRAS1-RELATED EXTRACELLULAR MATRIX PROTEIN 1-LIKE ISOFORM X1"/>
    <property type="match status" value="1"/>
</dbReference>
<feature type="repeat" description="CSPG" evidence="9">
    <location>
        <begin position="1571"/>
        <end position="1669"/>
    </location>
</feature>
<dbReference type="InterPro" id="IPR018378">
    <property type="entry name" value="C-type_lectin_CS"/>
</dbReference>
<keyword evidence="2" id="KW-0479">Metal-binding</keyword>
<gene>
    <name evidence="14 15 16 17" type="primary">LOC106173139</name>
</gene>
<dbReference type="InterPro" id="IPR039005">
    <property type="entry name" value="CSPG_rpt"/>
</dbReference>
<feature type="repeat" description="CSPG" evidence="9">
    <location>
        <begin position="743"/>
        <end position="834"/>
    </location>
</feature>
<keyword evidence="13" id="KW-1185">Reference proteome</keyword>
<evidence type="ECO:0000256" key="4">
    <source>
        <dbReference type="ARBA" id="ARBA00022737"/>
    </source>
</evidence>
<dbReference type="Pfam" id="PF03160">
    <property type="entry name" value="Calx-beta"/>
    <property type="match status" value="1"/>
</dbReference>
<dbReference type="SUPFAM" id="SSF141072">
    <property type="entry name" value="CalX-like"/>
    <property type="match status" value="1"/>
</dbReference>
<dbReference type="InterPro" id="IPR016186">
    <property type="entry name" value="C-type_lectin-like/link_sf"/>
</dbReference>
<sequence>MATVGLVIYLCVTVAALTNGKLLQQRRDLVVDIGRQVYLKPGDMVFNIPQEKDICKVEVIPDPMTQRVGDIEPKVFDCHFALNTVQYTHSGNPLLDMDTVKLRAHYFTASDTFTETFHLTIHIRNTSYNIITVNTPLLPVTVLNFYDLSNAIDHTVIRFSYSQDVNVTCTVSFTKYRSSWPMLGQLVMGMEKKPVDALKQDCYQFMMVQLRYEHLSPPTPNMDYLPLKVELYDPSVSTELVVERIFLPVHIKPAFPNMPPQAAFMSSYLMDVDQFVLATLEPAMISAKDEETKDSLLVFNISQPLTEDQGYFVHLSDHTQPISAFKQGDLENYMIAYRPPGKAASERRLFDVEFTVFDTLFSGSQPFMLTIAVKPTQTNAPRVAINKGLTVLEGQSQPIRTSNLYIVDSDNIDQVQLIIRGGLRHGRLLAHGRSIVAITQSDIEEGRVSYQHDDSDTLDDFIEFRISDRSSVIYTKFPIRILPKDDSPPSLINNIELRLREGDTVPITDSILSAHDTDSNDNHIIYSLVSKPIAGEILKKYRSTMYGEPVTKFTQQELAQGFIYYHHFGGEIFEDFIEFTLHDSNDPPNESSQQIMMITIEPINDISPEPVSGKERYLEVKESDLVLITNSQLQYTDSESEDDQLVYSVTSGPYFVGSSSTEDAGRLVSVDQQPMLMKDPSLPTITTFKQYEVNHAKIAYMPPSNDIGSTSKQVQFLFSVSDSAGNELTGQSFDITVLPVDNQPPHLKTETVKAKEGGTLAITSNYIMVFDPDTSVADLEFVIEKIPNHGNLTSDGNMLFQGSHVGRQDMAERKFRYHHDGSETTSDSFIIMVTDGTHRVTAPVNIQIDSVDDEPPHFLDNLKNPLEVPESGEGMITLPYLAATDTDTEDDLLIFSVVSPPSKGLLFVNGQLATRFIQKDVRLGMVTYRHRGYEIGSEAQYDSMTFVLSDSDVPTHQSLTLHDLNITIVPLDNRRPRIKSDRLIVVGEADTLQITTKMLNAEDIDTPDGELLFIIREQPKFGFFENIQPDPGSEKLNRGIRISQFKLSDVQNGLINYVQSRHEGVEPRSDAVSLVVSDGKLRSTETEITIRIMPQNDELPEVTLADFLVEEGGEKVIDTSMINLVDKDTPREILTISVSKKPKHGHVAIMAQSYSHGELVELPMPEFTVDDLNSDLVMMYKHDGTENFADEFTVQVSDGKHTVYKTASVKIKPINDEKPVVLRNAGLHLEFGETSLISGASLMTADGDNHDNEINFIIAEVPSRGLLQLKSDEGRWIEIGPGMRFTQDDVNMNRVRYVNTGEIANNRTDKFIFQLSDGVHSTPMETFEIEVKNSRKDNLALLNRGINLEEGQQVIITTANLSASDESLRPNEILFTITDPPTQGYLQLISQPGLTIDTFTQLDLASQKVAYVHTTKDDMTEDLFSFTVSNGIAIPKVANFIIRITPRDREIPTLKLNQPLIVQEGVLENLSSSNLLAIDPDTSTHNISYILLKLPSHGELLRGNQLVKDKFTQFELDSSLISYKSQNAKSGIDHFLFYLTDNHHEGFLINGTYHVKPVVFSIIVRPLVKIPPKLVTMGPPGDLISLGRKRTGFRLTTRSLQATSPLDLSEDILFVLTKMPLFGEIVKLNSRHTIVRKRFSQADLDAGNVAYVLQDKVKVTNDSFSFVLQDSLGNTSPEHSYKLRWSLIQFTRPEYRVCEDVGTLALTLLRSGSLEQSAYVSVKVRDISTREGLDYVPSRAEQIQFDPGVTTAIWQVQIKDDGLEESNEKFKVILKSPVNTVLGENDKTTVHIVNDKNGGCPLQFGLISRDQPYQAPGQQVQPWARVKQGSQTSYVYHAVVPVNPQPTLPAGVLNEEQVAPVTYQRRHKAGGSNRRRKHKRPESNRRQEVESTQECNLVTKGLLRYDSASDKLFQCNGIQWIRYGLRQLSKVRRHKGKKRDHICPKGWSKYRGQCFKYFEQRVTWSEAQRFCREVHKGNLASILNGEQLSWLMLLGNRRAFWIGLNDKRQEGLWEYIGGEPYTYRHWKQGFPVDSSKRGHCALVSNRSKWINMQCEQVREQFICAKNPTLPDIDIS</sequence>
<dbReference type="InterPro" id="IPR051561">
    <property type="entry name" value="FRAS1_ECM"/>
</dbReference>
<keyword evidence="6" id="KW-0130">Cell adhesion</keyword>
<dbReference type="PROSITE" id="PS00615">
    <property type="entry name" value="C_TYPE_LECTIN_1"/>
    <property type="match status" value="1"/>
</dbReference>
<dbReference type="STRING" id="7574.A0A1S3JGX1"/>